<feature type="compositionally biased region" description="Low complexity" evidence="1">
    <location>
        <begin position="571"/>
        <end position="586"/>
    </location>
</feature>
<dbReference type="InterPro" id="IPR021136">
    <property type="entry name" value="Flagellar_hook_control-like_C"/>
</dbReference>
<evidence type="ECO:0000259" key="2">
    <source>
        <dbReference type="Pfam" id="PF02120"/>
    </source>
</evidence>
<sequence length="633" mass="67423">MNVNLPPVSETSKVAASSATSAEAGEEVTQAEGFFAKLAALIKGDTSDVIASDSEGGESDQQGSESTKVLLDQETEIVSDAPSEEKDSQEISDKAQSALASDNPPPVELLSSEEVVLSGGSDQLLMADGHTDKNSKAEKIVSENEALLGRLDDANKALQPKDGNELPQKLRQKSIDEDVSKVITSDERHRQALPLEIEDLGSTTDEKIIESQALIQTLEIPQDAKRFVETENKVLAPTPVTIDDQAGDINAAIINQTVKSELGQELTLSEIEYVKEQLKSQGMSETEIQQVVLAVQAKMTTVKDIDTDGNQQPLTSGKLTQPVPSIKNEAVAVAAGTAATATAIPWGASSAELLSDDPAVQSDMKTKTQPAQLAQSVQQALSSNSQQLPSTQPSLQQVQPSTAIPLPNELVVSQIQNTAVSPAASEHALLKAALGAKATSQLGKFVTGEGSLGEAKETSFAQQLSQVSGQQSLTAQSPIRADQQVAQAPLQLNRDLAGEQVAERVQMMMSKNLKNIDIRLDPPELGRLQIRMSMTGEGATVHFTVANQQARDVLEQSMPRLREMLAQQGLQLGESSVQQQSSGHQQTRNGAENNVANGQGSSNQDFSGEENLEPDINLDLNVATKRDGISYYA</sequence>
<dbReference type="Proteomes" id="UP001238540">
    <property type="component" value="Unassembled WGS sequence"/>
</dbReference>
<dbReference type="PANTHER" id="PTHR37533">
    <property type="entry name" value="FLAGELLAR HOOK-LENGTH CONTROL PROTEIN"/>
    <property type="match status" value="1"/>
</dbReference>
<reference evidence="4" key="1">
    <citation type="journal article" date="2019" name="Int. J. Syst. Evol. Microbiol.">
        <title>The Global Catalogue of Microorganisms (GCM) 10K type strain sequencing project: providing services to taxonomists for standard genome sequencing and annotation.</title>
        <authorList>
            <consortium name="The Broad Institute Genomics Platform"/>
            <consortium name="The Broad Institute Genome Sequencing Center for Infectious Disease"/>
            <person name="Wu L."/>
            <person name="Ma J."/>
        </authorList>
    </citation>
    <scope>NUCLEOTIDE SEQUENCE [LARGE SCALE GENOMIC DNA]</scope>
    <source>
        <strain evidence="4">CECT 7398</strain>
    </source>
</reference>
<feature type="compositionally biased region" description="Polar residues" evidence="1">
    <location>
        <begin position="587"/>
        <end position="606"/>
    </location>
</feature>
<feature type="domain" description="Flagellar hook-length control protein-like C-terminal" evidence="2">
    <location>
        <begin position="503"/>
        <end position="586"/>
    </location>
</feature>
<feature type="compositionally biased region" description="Low complexity" evidence="1">
    <location>
        <begin position="8"/>
        <end position="23"/>
    </location>
</feature>
<comment type="caution">
    <text evidence="3">The sequence shown here is derived from an EMBL/GenBank/DDBJ whole genome shotgun (WGS) entry which is preliminary data.</text>
</comment>
<evidence type="ECO:0000313" key="4">
    <source>
        <dbReference type="Proteomes" id="UP001238540"/>
    </source>
</evidence>
<evidence type="ECO:0000313" key="3">
    <source>
        <dbReference type="EMBL" id="MDN3610664.1"/>
    </source>
</evidence>
<evidence type="ECO:0000256" key="1">
    <source>
        <dbReference type="SAM" id="MobiDB-lite"/>
    </source>
</evidence>
<feature type="region of interest" description="Disordered" evidence="1">
    <location>
        <begin position="49"/>
        <end position="115"/>
    </location>
</feature>
<proteinExistence type="predicted"/>
<organism evidence="3 4">
    <name type="scientific">Vibrio ostreicida</name>
    <dbReference type="NCBI Taxonomy" id="526588"/>
    <lineage>
        <taxon>Bacteria</taxon>
        <taxon>Pseudomonadati</taxon>
        <taxon>Pseudomonadota</taxon>
        <taxon>Gammaproteobacteria</taxon>
        <taxon>Vibrionales</taxon>
        <taxon>Vibrionaceae</taxon>
        <taxon>Vibrio</taxon>
    </lineage>
</organism>
<protein>
    <submittedName>
        <fullName evidence="3">Flagellar hook-length control protein FliK</fullName>
    </submittedName>
</protein>
<dbReference type="PANTHER" id="PTHR37533:SF2">
    <property type="entry name" value="FLAGELLAR HOOK-LENGTH CONTROL PROTEIN"/>
    <property type="match status" value="1"/>
</dbReference>
<dbReference type="RefSeq" id="WP_170882158.1">
    <property type="nucleotide sequence ID" value="NZ_JABEYA020000001.1"/>
</dbReference>
<dbReference type="Gene3D" id="3.30.750.140">
    <property type="match status" value="1"/>
</dbReference>
<keyword evidence="4" id="KW-1185">Reference proteome</keyword>
<keyword evidence="3" id="KW-0966">Cell projection</keyword>
<dbReference type="InterPro" id="IPR038610">
    <property type="entry name" value="FliK-like_C_sf"/>
</dbReference>
<feature type="region of interest" description="Disordered" evidence="1">
    <location>
        <begin position="1"/>
        <end position="28"/>
    </location>
</feature>
<feature type="compositionally biased region" description="Basic and acidic residues" evidence="1">
    <location>
        <begin position="83"/>
        <end position="93"/>
    </location>
</feature>
<keyword evidence="3" id="KW-0282">Flagellum</keyword>
<accession>A0ABT8BW96</accession>
<dbReference type="Pfam" id="PF02120">
    <property type="entry name" value="Flg_hook"/>
    <property type="match status" value="1"/>
</dbReference>
<keyword evidence="3" id="KW-0969">Cilium</keyword>
<feature type="region of interest" description="Disordered" evidence="1">
    <location>
        <begin position="571"/>
        <end position="613"/>
    </location>
</feature>
<gene>
    <name evidence="3" type="ORF">QWZ16_13210</name>
</gene>
<dbReference type="CDD" id="cd17470">
    <property type="entry name" value="T3SS_Flik_C"/>
    <property type="match status" value="1"/>
</dbReference>
<dbReference type="InterPro" id="IPR052563">
    <property type="entry name" value="FliK"/>
</dbReference>
<dbReference type="EMBL" id="JAUFQC010000001">
    <property type="protein sequence ID" value="MDN3610664.1"/>
    <property type="molecule type" value="Genomic_DNA"/>
</dbReference>
<name>A0ABT8BW96_9VIBR</name>